<organism evidence="1 2">
    <name type="scientific">Astyanax mexicanus</name>
    <name type="common">Blind cave fish</name>
    <name type="synonym">Astyanax fasciatus mexicanus</name>
    <dbReference type="NCBI Taxonomy" id="7994"/>
    <lineage>
        <taxon>Eukaryota</taxon>
        <taxon>Metazoa</taxon>
        <taxon>Chordata</taxon>
        <taxon>Craniata</taxon>
        <taxon>Vertebrata</taxon>
        <taxon>Euteleostomi</taxon>
        <taxon>Actinopterygii</taxon>
        <taxon>Neopterygii</taxon>
        <taxon>Teleostei</taxon>
        <taxon>Ostariophysi</taxon>
        <taxon>Characiformes</taxon>
        <taxon>Characoidei</taxon>
        <taxon>Acestrorhamphidae</taxon>
        <taxon>Acestrorhamphinae</taxon>
        <taxon>Astyanax</taxon>
    </lineage>
</organism>
<dbReference type="PANTHER" id="PTHR35845">
    <property type="entry name" value="SPERMATOGENESIS-ASSOCIATED SERINE-RICH PROTEIN 1"/>
    <property type="match status" value="1"/>
</dbReference>
<dbReference type="FunCoup" id="A0A3B1KJ59">
    <property type="interactions" value="2"/>
</dbReference>
<name>A0A3B1KJ59_ASTMX</name>
<dbReference type="STRING" id="7994.ENSAMXP00000053769"/>
<dbReference type="OrthoDB" id="186791at2759"/>
<protein>
    <submittedName>
        <fullName evidence="1">Uncharacterized protein</fullName>
    </submittedName>
</protein>
<reference evidence="2" key="1">
    <citation type="submission" date="2013-03" db="EMBL/GenBank/DDBJ databases">
        <authorList>
            <person name="Jeffery W."/>
            <person name="Warren W."/>
            <person name="Wilson R.K."/>
        </authorList>
    </citation>
    <scope>NUCLEOTIDE SEQUENCE</scope>
    <source>
        <strain evidence="2">female</strain>
    </source>
</reference>
<dbReference type="KEGG" id="amex:103031286"/>
<dbReference type="InterPro" id="IPR029165">
    <property type="entry name" value="SASRP1"/>
</dbReference>
<keyword evidence="2" id="KW-1185">Reference proteome</keyword>
<reference evidence="2" key="2">
    <citation type="journal article" date="2014" name="Nat. Commun.">
        <title>The cavefish genome reveals candidate genes for eye loss.</title>
        <authorList>
            <person name="McGaugh S.E."/>
            <person name="Gross J.B."/>
            <person name="Aken B."/>
            <person name="Blin M."/>
            <person name="Borowsky R."/>
            <person name="Chalopin D."/>
            <person name="Hinaux H."/>
            <person name="Jeffery W.R."/>
            <person name="Keene A."/>
            <person name="Ma L."/>
            <person name="Minx P."/>
            <person name="Murphy D."/>
            <person name="O'Quin K.E."/>
            <person name="Retaux S."/>
            <person name="Rohner N."/>
            <person name="Searle S.M."/>
            <person name="Stahl B.A."/>
            <person name="Tabin C."/>
            <person name="Volff J.N."/>
            <person name="Yoshizawa M."/>
            <person name="Warren W.C."/>
        </authorList>
    </citation>
    <scope>NUCLEOTIDE SEQUENCE [LARGE SCALE GENOMIC DNA]</scope>
    <source>
        <strain evidence="2">female</strain>
    </source>
</reference>
<sequence>MADIYFPWNRCSQREFRPHIRHVEPVLTECDLDWKSRLRRVPEPRYSDAPFPQIKEIKFPSEIRLTRPFPQANMASQSEWTFYPNFGQPITYHAGKRCGFYHAVKRCISEQTLESTIGRKRHVNQDCRSAAGSSTFLSPEYSPDFHKHGATVPKASFGFPTIFKADTFIPLQPLPEKICLPHTEKKKILDREEDILEVKNLSKWRPAPQLIESIIEEPGSFPNL</sequence>
<proteinExistence type="predicted"/>
<dbReference type="GeneTree" id="ENSGT00940000171827"/>
<dbReference type="Pfam" id="PF15160">
    <property type="entry name" value="SASRP1"/>
    <property type="match status" value="1"/>
</dbReference>
<reference evidence="1" key="3">
    <citation type="submission" date="2025-08" db="UniProtKB">
        <authorList>
            <consortium name="Ensembl"/>
        </authorList>
    </citation>
    <scope>IDENTIFICATION</scope>
</reference>
<dbReference type="Bgee" id="ENSAMXG00000030128">
    <property type="expression patterns" value="Expressed in olfactory epithelium"/>
</dbReference>
<evidence type="ECO:0000313" key="1">
    <source>
        <dbReference type="Ensembl" id="ENSAMXP00000053769.1"/>
    </source>
</evidence>
<dbReference type="PANTHER" id="PTHR35845:SF1">
    <property type="entry name" value="SPERMATOGENESIS-ASSOCIATED SERINE-RICH PROTEIN 1"/>
    <property type="match status" value="1"/>
</dbReference>
<dbReference type="OMA" id="MRPYPFT"/>
<dbReference type="Ensembl" id="ENSAMXT00000043064.1">
    <property type="protein sequence ID" value="ENSAMXP00000053769.1"/>
    <property type="gene ID" value="ENSAMXG00000030128.1"/>
</dbReference>
<dbReference type="Proteomes" id="UP000018467">
    <property type="component" value="Unassembled WGS sequence"/>
</dbReference>
<dbReference type="InParanoid" id="A0A3B1KJ59"/>
<evidence type="ECO:0000313" key="2">
    <source>
        <dbReference type="Proteomes" id="UP000018467"/>
    </source>
</evidence>
<dbReference type="AlphaFoldDB" id="A0A3B1KJ59"/>
<accession>A0A3B1KJ59</accession>
<reference evidence="1" key="4">
    <citation type="submission" date="2025-09" db="UniProtKB">
        <authorList>
            <consortium name="Ensembl"/>
        </authorList>
    </citation>
    <scope>IDENTIFICATION</scope>
</reference>
<dbReference type="GeneID" id="103031286"/>